<dbReference type="PRINTS" id="PR00036">
    <property type="entry name" value="HTHLACI"/>
</dbReference>
<evidence type="ECO:0000259" key="5">
    <source>
        <dbReference type="PROSITE" id="PS50932"/>
    </source>
</evidence>
<dbReference type="PROSITE" id="PS50932">
    <property type="entry name" value="HTH_LACI_2"/>
    <property type="match status" value="1"/>
</dbReference>
<evidence type="ECO:0000256" key="3">
    <source>
        <dbReference type="ARBA" id="ARBA00023163"/>
    </source>
</evidence>
<dbReference type="CDD" id="cd06273">
    <property type="entry name" value="PBP1_LacI-like"/>
    <property type="match status" value="1"/>
</dbReference>
<reference evidence="6 7" key="1">
    <citation type="submission" date="2021-07" db="EMBL/GenBank/DDBJ databases">
        <title>Paraburkholderia edwinii protects Aspergillus sp. from phenazines by acting as a toxin sponge.</title>
        <authorList>
            <person name="Dahlstrom K.M."/>
            <person name="Newman D.K."/>
        </authorList>
    </citation>
    <scope>NUCLEOTIDE SEQUENCE [LARGE SCALE GENOMIC DNA]</scope>
    <source>
        <strain evidence="6 7">Pe01</strain>
    </source>
</reference>
<dbReference type="PANTHER" id="PTHR30146:SF138">
    <property type="entry name" value="TRANSCRIPTIONAL REGULATORY PROTEIN"/>
    <property type="match status" value="1"/>
</dbReference>
<dbReference type="InterPro" id="IPR001761">
    <property type="entry name" value="Peripla_BP/Lac1_sug-bd_dom"/>
</dbReference>
<feature type="region of interest" description="Disordered" evidence="4">
    <location>
        <begin position="1"/>
        <end position="24"/>
    </location>
</feature>
<keyword evidence="3" id="KW-0804">Transcription</keyword>
<sequence length="358" mass="39298">MARAENSGDEVSSEPPPRRARGGSVTLRDVARFAGVSSATVSRVMNNPEAVSEQLRARIEVAIKHLGWVPSAAARALATQRTGTIGAIFPTVANEHYASAIQSLQEAFEQQGYTLLLGCSEYETDRELRQVRKMLERGVDAFVVVGDTHRPELYPLLEQRETPVVSTFNYSAKSHVPCVGVDNYRAFFDLTTYLLELGHRSFGMLAQSADSNDRARARREGVRDALAVQGLGMNPAHFVEGFWSVNEGRRLFRQVVDSPKRPTAMICGNGSFAMGAMLEAMSCGIDVPREMTIAGFDDFELMAELPIPITTVRVPSVEIGRKAAEMIIAQLDGKQVESLEFRAELIVRASSAPPPKKR</sequence>
<dbReference type="SUPFAM" id="SSF47413">
    <property type="entry name" value="lambda repressor-like DNA-binding domains"/>
    <property type="match status" value="1"/>
</dbReference>
<accession>A0ABX8UX46</accession>
<evidence type="ECO:0000256" key="1">
    <source>
        <dbReference type="ARBA" id="ARBA00023015"/>
    </source>
</evidence>
<dbReference type="InterPro" id="IPR000843">
    <property type="entry name" value="HTH_LacI"/>
</dbReference>
<proteinExistence type="predicted"/>
<evidence type="ECO:0000256" key="2">
    <source>
        <dbReference type="ARBA" id="ARBA00023125"/>
    </source>
</evidence>
<organism evidence="6 7">
    <name type="scientific">Paraburkholderia edwinii</name>
    <dbReference type="NCBI Taxonomy" id="2861782"/>
    <lineage>
        <taxon>Bacteria</taxon>
        <taxon>Pseudomonadati</taxon>
        <taxon>Pseudomonadota</taxon>
        <taxon>Betaproteobacteria</taxon>
        <taxon>Burkholderiales</taxon>
        <taxon>Burkholderiaceae</taxon>
        <taxon>Paraburkholderia</taxon>
    </lineage>
</organism>
<dbReference type="SUPFAM" id="SSF53822">
    <property type="entry name" value="Periplasmic binding protein-like I"/>
    <property type="match status" value="1"/>
</dbReference>
<dbReference type="Proteomes" id="UP000826462">
    <property type="component" value="Chromosome 2"/>
</dbReference>
<dbReference type="InterPro" id="IPR010982">
    <property type="entry name" value="Lambda_DNA-bd_dom_sf"/>
</dbReference>
<dbReference type="CDD" id="cd01392">
    <property type="entry name" value="HTH_LacI"/>
    <property type="match status" value="1"/>
</dbReference>
<evidence type="ECO:0000313" key="6">
    <source>
        <dbReference type="EMBL" id="QYD73551.1"/>
    </source>
</evidence>
<dbReference type="Pfam" id="PF00356">
    <property type="entry name" value="LacI"/>
    <property type="match status" value="1"/>
</dbReference>
<keyword evidence="1" id="KW-0805">Transcription regulation</keyword>
<dbReference type="PROSITE" id="PS00356">
    <property type="entry name" value="HTH_LACI_1"/>
    <property type="match status" value="1"/>
</dbReference>
<dbReference type="GO" id="GO:0003677">
    <property type="term" value="F:DNA binding"/>
    <property type="evidence" value="ECO:0007669"/>
    <property type="project" value="UniProtKB-KW"/>
</dbReference>
<feature type="domain" description="HTH lacI-type" evidence="5">
    <location>
        <begin position="25"/>
        <end position="79"/>
    </location>
</feature>
<keyword evidence="2 6" id="KW-0238">DNA-binding</keyword>
<dbReference type="Pfam" id="PF00532">
    <property type="entry name" value="Peripla_BP_1"/>
    <property type="match status" value="1"/>
</dbReference>
<dbReference type="PANTHER" id="PTHR30146">
    <property type="entry name" value="LACI-RELATED TRANSCRIPTIONAL REPRESSOR"/>
    <property type="match status" value="1"/>
</dbReference>
<gene>
    <name evidence="6" type="ORF">KZJ38_28455</name>
</gene>
<dbReference type="SMART" id="SM00354">
    <property type="entry name" value="HTH_LACI"/>
    <property type="match status" value="1"/>
</dbReference>
<dbReference type="RefSeq" id="WP_219803403.1">
    <property type="nucleotide sequence ID" value="NZ_CP080096.1"/>
</dbReference>
<evidence type="ECO:0000313" key="7">
    <source>
        <dbReference type="Proteomes" id="UP000826462"/>
    </source>
</evidence>
<dbReference type="Gene3D" id="3.40.50.2300">
    <property type="match status" value="2"/>
</dbReference>
<protein>
    <submittedName>
        <fullName evidence="6">LacI family DNA-binding transcriptional regulator</fullName>
    </submittedName>
</protein>
<keyword evidence="7" id="KW-1185">Reference proteome</keyword>
<dbReference type="Gene3D" id="1.10.260.40">
    <property type="entry name" value="lambda repressor-like DNA-binding domains"/>
    <property type="match status" value="1"/>
</dbReference>
<evidence type="ECO:0000256" key="4">
    <source>
        <dbReference type="SAM" id="MobiDB-lite"/>
    </source>
</evidence>
<name>A0ABX8UX46_9BURK</name>
<dbReference type="InterPro" id="IPR028082">
    <property type="entry name" value="Peripla_BP_I"/>
</dbReference>
<dbReference type="EMBL" id="CP080096">
    <property type="protein sequence ID" value="QYD73551.1"/>
    <property type="molecule type" value="Genomic_DNA"/>
</dbReference>